<dbReference type="InterPro" id="IPR021848">
    <property type="entry name" value="HODM_asu-like"/>
</dbReference>
<evidence type="ECO:0000313" key="2">
    <source>
        <dbReference type="Proteomes" id="UP001623232"/>
    </source>
</evidence>
<organism evidence="1 2">
    <name type="scientific">Aliisedimentitalea scapharcae</name>
    <dbReference type="NCBI Taxonomy" id="1524259"/>
    <lineage>
        <taxon>Bacteria</taxon>
        <taxon>Pseudomonadati</taxon>
        <taxon>Pseudomonadota</taxon>
        <taxon>Alphaproteobacteria</taxon>
        <taxon>Rhodobacterales</taxon>
        <taxon>Roseobacteraceae</taxon>
        <taxon>Aliisedimentitalea</taxon>
    </lineage>
</organism>
<keyword evidence="2" id="KW-1185">Reference proteome</keyword>
<gene>
    <name evidence="1" type="ORF">QEZ52_09320</name>
</gene>
<dbReference type="EMBL" id="CP123584">
    <property type="protein sequence ID" value="WZK90728.1"/>
    <property type="molecule type" value="Genomic_DNA"/>
</dbReference>
<accession>A0ABZ2XX95</accession>
<dbReference type="Proteomes" id="UP001623232">
    <property type="component" value="Chromosome"/>
</dbReference>
<dbReference type="Pfam" id="PF11927">
    <property type="entry name" value="HODM_asu-like"/>
    <property type="match status" value="1"/>
</dbReference>
<reference evidence="1 2" key="1">
    <citation type="submission" date="2023-04" db="EMBL/GenBank/DDBJ databases">
        <title>Complete genome sequence of Alisedimentitalea scapharcae.</title>
        <authorList>
            <person name="Rong J.-C."/>
            <person name="Yi M.-L."/>
            <person name="Zhao Q."/>
        </authorList>
    </citation>
    <scope>NUCLEOTIDE SEQUENCE [LARGE SCALE GENOMIC DNA]</scope>
    <source>
        <strain evidence="1 2">KCTC 42119</strain>
    </source>
</reference>
<dbReference type="RefSeq" id="WP_406649750.1">
    <property type="nucleotide sequence ID" value="NZ_CP123584.1"/>
</dbReference>
<proteinExistence type="predicted"/>
<protein>
    <submittedName>
        <fullName evidence="1">DUF3445 domain-containing protein</fullName>
    </submittedName>
</protein>
<sequence length="249" mass="27847">MDPIVQERIPYDVSGSHRLPGVRPLSMDQVIVRDEAFVGQMAERDRVLQTRRHDVVALQDGAKAAADELLDLVLNLAYPAQAGAAVVRRPDTKSVSIDRTDPLGTVGRLVQEDFCILQKQGDEHVLTGAVLCFPASWMLAEKIGRPLTDIHMPVDGYDPGVATRVQRLFDGVQPGRPMWRYNVLRYNDPDLHQPRSQYAKRGDQSDKNAKYIRSERQVILRLLETRAVVFCIHTFVVSSCAGDYSTIPG</sequence>
<evidence type="ECO:0000313" key="1">
    <source>
        <dbReference type="EMBL" id="WZK90728.1"/>
    </source>
</evidence>
<name>A0ABZ2XX95_9RHOB</name>